<keyword evidence="3" id="KW-1185">Reference proteome</keyword>
<name>A0ABU6VED5_9FABA</name>
<proteinExistence type="predicted"/>
<comment type="caution">
    <text evidence="2">The sequence shown here is derived from an EMBL/GenBank/DDBJ whole genome shotgun (WGS) entry which is preliminary data.</text>
</comment>
<evidence type="ECO:0000313" key="2">
    <source>
        <dbReference type="EMBL" id="MED6171752.1"/>
    </source>
</evidence>
<evidence type="ECO:0000256" key="1">
    <source>
        <dbReference type="SAM" id="MobiDB-lite"/>
    </source>
</evidence>
<accession>A0ABU6VED5</accession>
<evidence type="ECO:0000313" key="3">
    <source>
        <dbReference type="Proteomes" id="UP001341840"/>
    </source>
</evidence>
<dbReference type="Proteomes" id="UP001341840">
    <property type="component" value="Unassembled WGS sequence"/>
</dbReference>
<protein>
    <submittedName>
        <fullName evidence="2">Uncharacterized protein</fullName>
    </submittedName>
</protein>
<sequence>MPPEEVQRTQIASLREPSIDVNHGRVSNTETGINDDGRIDGGLNGEYDPGGSHLKFDNCKWGGLQLDPDGLSVVGDTQSSSSCPYPPGFGPCLNGLHVHEKIRAWNVSEIVRETQITAGDRGGVSSPIGAVLSDGKYVVPPHEGNDPGEERLSLLETEKTRERHANQSVLGDAVISEEEETRGEESEETLYLINKDVGLANWVDEEDDRVNGAYQNQLGLSRDASVVRHESKSRDKIYQFGQAEDESELEESWANEDVIEAFESKKLWDKGGLFFDNREEEEVLDKLSDHKGEKRKQKKLRKGRKPPCIQGRALATRKLRPGYNNKFR</sequence>
<gene>
    <name evidence="2" type="ORF">PIB30_043721</name>
</gene>
<feature type="region of interest" description="Disordered" evidence="1">
    <location>
        <begin position="1"/>
        <end position="34"/>
    </location>
</feature>
<organism evidence="2 3">
    <name type="scientific">Stylosanthes scabra</name>
    <dbReference type="NCBI Taxonomy" id="79078"/>
    <lineage>
        <taxon>Eukaryota</taxon>
        <taxon>Viridiplantae</taxon>
        <taxon>Streptophyta</taxon>
        <taxon>Embryophyta</taxon>
        <taxon>Tracheophyta</taxon>
        <taxon>Spermatophyta</taxon>
        <taxon>Magnoliopsida</taxon>
        <taxon>eudicotyledons</taxon>
        <taxon>Gunneridae</taxon>
        <taxon>Pentapetalae</taxon>
        <taxon>rosids</taxon>
        <taxon>fabids</taxon>
        <taxon>Fabales</taxon>
        <taxon>Fabaceae</taxon>
        <taxon>Papilionoideae</taxon>
        <taxon>50 kb inversion clade</taxon>
        <taxon>dalbergioids sensu lato</taxon>
        <taxon>Dalbergieae</taxon>
        <taxon>Pterocarpus clade</taxon>
        <taxon>Stylosanthes</taxon>
    </lineage>
</organism>
<reference evidence="2 3" key="1">
    <citation type="journal article" date="2023" name="Plants (Basel)">
        <title>Bridging the Gap: Combining Genomics and Transcriptomics Approaches to Understand Stylosanthes scabra, an Orphan Legume from the Brazilian Caatinga.</title>
        <authorList>
            <person name="Ferreira-Neto J.R.C."/>
            <person name="da Silva M.D."/>
            <person name="Binneck E."/>
            <person name="de Melo N.F."/>
            <person name="da Silva R.H."/>
            <person name="de Melo A.L.T.M."/>
            <person name="Pandolfi V."/>
            <person name="Bustamante F.O."/>
            <person name="Brasileiro-Vidal A.C."/>
            <person name="Benko-Iseppon A.M."/>
        </authorList>
    </citation>
    <scope>NUCLEOTIDE SEQUENCE [LARGE SCALE GENOMIC DNA]</scope>
    <source>
        <tissue evidence="2">Leaves</tissue>
    </source>
</reference>
<dbReference type="EMBL" id="JASCZI010151291">
    <property type="protein sequence ID" value="MED6171752.1"/>
    <property type="molecule type" value="Genomic_DNA"/>
</dbReference>
<feature type="compositionally biased region" description="Basic residues" evidence="1">
    <location>
        <begin position="293"/>
        <end position="305"/>
    </location>
</feature>
<feature type="region of interest" description="Disordered" evidence="1">
    <location>
        <begin position="286"/>
        <end position="328"/>
    </location>
</feature>